<dbReference type="SUPFAM" id="SSF69593">
    <property type="entry name" value="Glycerol-3-phosphate (1)-acyltransferase"/>
    <property type="match status" value="1"/>
</dbReference>
<feature type="transmembrane region" description="Helical" evidence="3">
    <location>
        <begin position="6"/>
        <end position="24"/>
    </location>
</feature>
<dbReference type="EMBL" id="JBHTIS010000352">
    <property type="protein sequence ID" value="MFD1045608.1"/>
    <property type="molecule type" value="Genomic_DNA"/>
</dbReference>
<dbReference type="SMART" id="SM00563">
    <property type="entry name" value="PlsC"/>
    <property type="match status" value="1"/>
</dbReference>
<dbReference type="GO" id="GO:0016746">
    <property type="term" value="F:acyltransferase activity"/>
    <property type="evidence" value="ECO:0007669"/>
    <property type="project" value="UniProtKB-KW"/>
</dbReference>
<keyword evidence="1" id="KW-0808">Transferase</keyword>
<dbReference type="PANTHER" id="PTHR10434:SF55">
    <property type="entry name" value="POSSIBLE ACYLTRANSFERASE"/>
    <property type="match status" value="1"/>
</dbReference>
<keyword evidence="2 5" id="KW-0012">Acyltransferase</keyword>
<evidence type="ECO:0000256" key="1">
    <source>
        <dbReference type="ARBA" id="ARBA00022679"/>
    </source>
</evidence>
<dbReference type="CDD" id="cd07989">
    <property type="entry name" value="LPLAT_AGPAT-like"/>
    <property type="match status" value="1"/>
</dbReference>
<keyword evidence="6" id="KW-1185">Reference proteome</keyword>
<evidence type="ECO:0000256" key="2">
    <source>
        <dbReference type="ARBA" id="ARBA00023315"/>
    </source>
</evidence>
<proteinExistence type="predicted"/>
<evidence type="ECO:0000256" key="3">
    <source>
        <dbReference type="SAM" id="Phobius"/>
    </source>
</evidence>
<dbReference type="PANTHER" id="PTHR10434">
    <property type="entry name" value="1-ACYL-SN-GLYCEROL-3-PHOSPHATE ACYLTRANSFERASE"/>
    <property type="match status" value="1"/>
</dbReference>
<accession>A0ABW3M4J5</accession>
<organism evidence="5 6">
    <name type="scientific">Kibdelosporangium lantanae</name>
    <dbReference type="NCBI Taxonomy" id="1497396"/>
    <lineage>
        <taxon>Bacteria</taxon>
        <taxon>Bacillati</taxon>
        <taxon>Actinomycetota</taxon>
        <taxon>Actinomycetes</taxon>
        <taxon>Pseudonocardiales</taxon>
        <taxon>Pseudonocardiaceae</taxon>
        <taxon>Kibdelosporangium</taxon>
    </lineage>
</organism>
<sequence>MREKGNLAVAVLATVFYPVTWLFSRRSAKGLENIPRVGPALVVLNHPSYIDPIIDAIYIHELGRVPRFFAKHTLWNIPLLGKVLDGAGQVPVYRNSTRAGDSLRGADAALRDGGIVMIYPEGTLTDDPDGWPGKGRTGVARIALANPDVPVIPAAKWGTKDILDSRRRRFRPFPPKRVRMVVGAPMDLSAYRDKEITRELLYEVTEVVMAQVRMLLKEIRA</sequence>
<comment type="caution">
    <text evidence="5">The sequence shown here is derived from an EMBL/GenBank/DDBJ whole genome shotgun (WGS) entry which is preliminary data.</text>
</comment>
<dbReference type="Proteomes" id="UP001597045">
    <property type="component" value="Unassembled WGS sequence"/>
</dbReference>
<gene>
    <name evidence="5" type="ORF">ACFQ1S_08480</name>
</gene>
<keyword evidence="3" id="KW-0812">Transmembrane</keyword>
<evidence type="ECO:0000313" key="5">
    <source>
        <dbReference type="EMBL" id="MFD1045608.1"/>
    </source>
</evidence>
<reference evidence="6" key="1">
    <citation type="journal article" date="2019" name="Int. J. Syst. Evol. Microbiol.">
        <title>The Global Catalogue of Microorganisms (GCM) 10K type strain sequencing project: providing services to taxonomists for standard genome sequencing and annotation.</title>
        <authorList>
            <consortium name="The Broad Institute Genomics Platform"/>
            <consortium name="The Broad Institute Genome Sequencing Center for Infectious Disease"/>
            <person name="Wu L."/>
            <person name="Ma J."/>
        </authorList>
    </citation>
    <scope>NUCLEOTIDE SEQUENCE [LARGE SCALE GENOMIC DNA]</scope>
    <source>
        <strain evidence="6">JCM 31486</strain>
    </source>
</reference>
<dbReference type="Pfam" id="PF01553">
    <property type="entry name" value="Acyltransferase"/>
    <property type="match status" value="1"/>
</dbReference>
<evidence type="ECO:0000313" key="6">
    <source>
        <dbReference type="Proteomes" id="UP001597045"/>
    </source>
</evidence>
<feature type="domain" description="Phospholipid/glycerol acyltransferase" evidence="4">
    <location>
        <begin position="40"/>
        <end position="159"/>
    </location>
</feature>
<keyword evidence="3" id="KW-1133">Transmembrane helix</keyword>
<keyword evidence="3" id="KW-0472">Membrane</keyword>
<dbReference type="InterPro" id="IPR002123">
    <property type="entry name" value="Plipid/glycerol_acylTrfase"/>
</dbReference>
<protein>
    <submittedName>
        <fullName evidence="5">Lysophospholipid acyltransferase family protein</fullName>
    </submittedName>
</protein>
<evidence type="ECO:0000259" key="4">
    <source>
        <dbReference type="SMART" id="SM00563"/>
    </source>
</evidence>
<name>A0ABW3M4J5_9PSEU</name>